<dbReference type="AlphaFoldDB" id="A0A2M4B4L5"/>
<protein>
    <submittedName>
        <fullName evidence="2">Putative secreted protein</fullName>
    </submittedName>
</protein>
<proteinExistence type="predicted"/>
<name>A0A2M4B4L5_9DIPT</name>
<evidence type="ECO:0000256" key="1">
    <source>
        <dbReference type="SAM" id="SignalP"/>
    </source>
</evidence>
<feature type="signal peptide" evidence="1">
    <location>
        <begin position="1"/>
        <end position="21"/>
    </location>
</feature>
<reference evidence="2" key="1">
    <citation type="submission" date="2018-01" db="EMBL/GenBank/DDBJ databases">
        <title>An insight into the sialome of Amazonian anophelines.</title>
        <authorList>
            <person name="Ribeiro J.M."/>
            <person name="Scarpassa V."/>
            <person name="Calvo E."/>
        </authorList>
    </citation>
    <scope>NUCLEOTIDE SEQUENCE</scope>
    <source>
        <tissue evidence="2">Salivary glands</tissue>
    </source>
</reference>
<organism evidence="2">
    <name type="scientific">Anopheles triannulatus</name>
    <dbReference type="NCBI Taxonomy" id="58253"/>
    <lineage>
        <taxon>Eukaryota</taxon>
        <taxon>Metazoa</taxon>
        <taxon>Ecdysozoa</taxon>
        <taxon>Arthropoda</taxon>
        <taxon>Hexapoda</taxon>
        <taxon>Insecta</taxon>
        <taxon>Pterygota</taxon>
        <taxon>Neoptera</taxon>
        <taxon>Endopterygota</taxon>
        <taxon>Diptera</taxon>
        <taxon>Nematocera</taxon>
        <taxon>Culicoidea</taxon>
        <taxon>Culicidae</taxon>
        <taxon>Anophelinae</taxon>
        <taxon>Anopheles</taxon>
    </lineage>
</organism>
<dbReference type="EMBL" id="GGFK01014655">
    <property type="protein sequence ID" value="MBW47976.1"/>
    <property type="molecule type" value="Transcribed_RNA"/>
</dbReference>
<accession>A0A2M4B4L5</accession>
<feature type="chain" id="PRO_5014869592" evidence="1">
    <location>
        <begin position="22"/>
        <end position="101"/>
    </location>
</feature>
<evidence type="ECO:0000313" key="2">
    <source>
        <dbReference type="EMBL" id="MBW47976.1"/>
    </source>
</evidence>
<sequence length="101" mass="11478">MMMTTTMRLLLCSRWFFSSEGLYDDDECESWFTLVRLQPKEAVGGGLPVDWSSAPSGPHCSEPWRAMRRLTTSGIVVVVDDVAVLRCYLLISRQQPQAHTR</sequence>
<keyword evidence="1" id="KW-0732">Signal</keyword>